<evidence type="ECO:0000313" key="3">
    <source>
        <dbReference type="Proteomes" id="UP000308730"/>
    </source>
</evidence>
<sequence length="89" mass="9731">MANLPEGLAQFEYQKMQLIGSLGAVADTMRNCATIAEQFANLVSQVPYNPMLSNGHFPMAPPPHPIPTPTRGNAKRKPVKMSKAAKQRK</sequence>
<organism evidence="2 3">
    <name type="scientific">Antrodiella citrinella</name>
    <dbReference type="NCBI Taxonomy" id="2447956"/>
    <lineage>
        <taxon>Eukaryota</taxon>
        <taxon>Fungi</taxon>
        <taxon>Dikarya</taxon>
        <taxon>Basidiomycota</taxon>
        <taxon>Agaricomycotina</taxon>
        <taxon>Agaricomycetes</taxon>
        <taxon>Polyporales</taxon>
        <taxon>Steccherinaceae</taxon>
        <taxon>Antrodiella</taxon>
    </lineage>
</organism>
<proteinExistence type="predicted"/>
<dbReference type="EMBL" id="SGPM01000028">
    <property type="protein sequence ID" value="THH32170.1"/>
    <property type="molecule type" value="Genomic_DNA"/>
</dbReference>
<dbReference type="AlphaFoldDB" id="A0A4S4N8E1"/>
<name>A0A4S4N8E1_9APHY</name>
<dbReference type="Proteomes" id="UP000308730">
    <property type="component" value="Unassembled WGS sequence"/>
</dbReference>
<reference evidence="2 3" key="1">
    <citation type="submission" date="2019-02" db="EMBL/GenBank/DDBJ databases">
        <title>Genome sequencing of the rare red list fungi Antrodiella citrinella (Flaviporus citrinellus).</title>
        <authorList>
            <person name="Buettner E."/>
            <person name="Kellner H."/>
        </authorList>
    </citation>
    <scope>NUCLEOTIDE SEQUENCE [LARGE SCALE GENOMIC DNA]</scope>
    <source>
        <strain evidence="2 3">DSM 108506</strain>
    </source>
</reference>
<feature type="compositionally biased region" description="Pro residues" evidence="1">
    <location>
        <begin position="59"/>
        <end position="68"/>
    </location>
</feature>
<feature type="region of interest" description="Disordered" evidence="1">
    <location>
        <begin position="54"/>
        <end position="89"/>
    </location>
</feature>
<accession>A0A4S4N8E1</accession>
<dbReference type="OrthoDB" id="1919336at2759"/>
<evidence type="ECO:0000256" key="1">
    <source>
        <dbReference type="SAM" id="MobiDB-lite"/>
    </source>
</evidence>
<feature type="compositionally biased region" description="Basic residues" evidence="1">
    <location>
        <begin position="73"/>
        <end position="89"/>
    </location>
</feature>
<evidence type="ECO:0000313" key="2">
    <source>
        <dbReference type="EMBL" id="THH32170.1"/>
    </source>
</evidence>
<evidence type="ECO:0008006" key="4">
    <source>
        <dbReference type="Google" id="ProtNLM"/>
    </source>
</evidence>
<comment type="caution">
    <text evidence="2">The sequence shown here is derived from an EMBL/GenBank/DDBJ whole genome shotgun (WGS) entry which is preliminary data.</text>
</comment>
<keyword evidence="3" id="KW-1185">Reference proteome</keyword>
<gene>
    <name evidence="2" type="ORF">EUX98_g2037</name>
</gene>
<protein>
    <recommendedName>
        <fullName evidence="4">DASH complex subunit DAM1</fullName>
    </recommendedName>
</protein>